<feature type="region of interest" description="Disordered" evidence="1">
    <location>
        <begin position="1123"/>
        <end position="1142"/>
    </location>
</feature>
<evidence type="ECO:0000313" key="2">
    <source>
        <dbReference type="EMBL" id="KAL1130779.1"/>
    </source>
</evidence>
<feature type="compositionally biased region" description="Low complexity" evidence="1">
    <location>
        <begin position="1478"/>
        <end position="1489"/>
    </location>
</feature>
<feature type="region of interest" description="Disordered" evidence="1">
    <location>
        <begin position="1"/>
        <end position="69"/>
    </location>
</feature>
<feature type="compositionally biased region" description="Basic residues" evidence="1">
    <location>
        <begin position="1553"/>
        <end position="1562"/>
    </location>
</feature>
<proteinExistence type="predicted"/>
<feature type="region of interest" description="Disordered" evidence="1">
    <location>
        <begin position="341"/>
        <end position="361"/>
    </location>
</feature>
<feature type="region of interest" description="Disordered" evidence="1">
    <location>
        <begin position="1188"/>
        <end position="1241"/>
    </location>
</feature>
<comment type="caution">
    <text evidence="2">The sequence shown here is derived from an EMBL/GenBank/DDBJ whole genome shotgun (WGS) entry which is preliminary data.</text>
</comment>
<feature type="compositionally biased region" description="Basic and acidic residues" evidence="1">
    <location>
        <begin position="281"/>
        <end position="291"/>
    </location>
</feature>
<feature type="region of interest" description="Disordered" evidence="1">
    <location>
        <begin position="1546"/>
        <end position="1591"/>
    </location>
</feature>
<name>A0ABD0YHZ8_9HEMI</name>
<reference evidence="2 3" key="1">
    <citation type="submission" date="2024-07" db="EMBL/GenBank/DDBJ databases">
        <title>Chromosome-level genome assembly of the water stick insect Ranatra chinensis (Heteroptera: Nepidae).</title>
        <authorList>
            <person name="Liu X."/>
        </authorList>
    </citation>
    <scope>NUCLEOTIDE SEQUENCE [LARGE SCALE GENOMIC DNA]</scope>
    <source>
        <strain evidence="2">Cailab_2021Rc</strain>
        <tissue evidence="2">Muscle</tissue>
    </source>
</reference>
<feature type="region of interest" description="Disordered" evidence="1">
    <location>
        <begin position="260"/>
        <end position="292"/>
    </location>
</feature>
<dbReference type="Proteomes" id="UP001558652">
    <property type="component" value="Unassembled WGS sequence"/>
</dbReference>
<dbReference type="EMBL" id="JBFDAA010000007">
    <property type="protein sequence ID" value="KAL1130779.1"/>
    <property type="molecule type" value="Genomic_DNA"/>
</dbReference>
<protein>
    <submittedName>
        <fullName evidence="2">Uncharacterized protein</fullName>
    </submittedName>
</protein>
<sequence length="1899" mass="211811">MPTDDNDENKDKTHNRHLNRKSNLNLSKSKLLSPTKTIPKGKNGNRSPSNVQTKSHSSGLGVTFSDKGDSWVEEHSRQLKRNNVNDDFASDVLVHGKHDNVIHNQCTGDTDVQLNLAGVKSHDDSIVHQSPKVARVDTTACISSKKRKLNFSPDAPLSQGKNNEHPGYFEKPDKVVNNSPVLYCSKWPNDLHPRSAILTNTAPRDRSELDCNLPKIGKKNTCRSNNASVTFKGFSFVDMFKPHCRKWNSRSNLNLSSSKLVSPAKSVPKGNSIKRNNLRANSDDGDFRVADQSRNPVSSDVMVHSTQEDDGVYERNTCDWNTGLEIPESQPAECGFILSQSPPNLLPQSHRDSPDSPHSCRFRSEVQKETGVIRSPESKDGATNNLVKDSKERIDCFKEIGNISKDKSKMRLLSNKVNPMNTNLLATKATLENHSNHDMDDAGLPTTCVVPSSCQDNFTNSKRKSDESICSAEMFTPAVSNHESKENFEVNRFTKNGPKLVLTSVSAALLNSGFMGEYEKLVGSRSDRVRCQSPHFNTDSITDKKTNSDFKKLDMVILENSSKKRFEDKYRKYLHPHNATQLNEGLSNRLDQSRDLNKTFMIEPCSIGFEKLVAHENISEGAESRPLDLENSSDIIFTENIATIEETKEIPLDVEKSNEMIFSESAPNTENSSGLELRPFHGKKSNGIVKLKRTESRLLGLKNSTDISSENIEKTEKDKAIGVSDFEESNKEALSENISGDISSENIEKTEKDKAIGASDFEEFNKEALSENISGVVKLGRTKSRPLGLENSNDIFSENIEKTEKDKAIGVSDFEESDKEALSENISDVVKSRKAELCPFDSGNSNDIFSEDIAKKDKDKTIGASDFEESNKEALSENISDEAESRKAELCPFDSRNSNNIFSEGIAKTDKGKTIRASDFEESNKEALSENISDEAESRKAELCPFDSRNSNDIFSEDIAKKDKDKAIGASDFEGSNKEALSENISDVVESMKPGNTGEAEFCPFDLGKSDEIISSESEKSAGLESKKSKVVEVFSEDVNIIEEPRLLDTEECNETVLCANVTDVNESNELEKRGEAEAFNVEKSDDTTSSKHILNLRSKKEKNLEQEKHYITISESLSSEGELVIDETDNEDKTSEKTPRLARFTPLQTCVGSRSRLNLSGESRMVLRSEVGNTKILRQFRLRKKRKNSLPSDELNTRPDTVAAKVQESDEPNSISAAEPENTEPNKSAVLSGNTCKQDSGTECVDTVNELSENHVSILEDSSDSVILNESFLVSDDELAKINSSNPSELLSFIFSRKINCVDLSRGNGTSAHSRSADFSEFVITVKRVRASSICRPSGNRRSTVSKCTTTDENVDIAQPEESIHSGQINVADESLLPTPVDDIGPKPQLPNRGTLSSSRSKNKMKSNRLKEILTEGEESNSNRSVKKNPKRLRKVKSSLKNKVDSVLLTSPSGPARGLILEPTEEPPKTPNQEDNIPPSDSISGIPSTASFRPIGASTCEAKKSRRKRRGSEICEPAVEELYPDGRIDTSGTPTKNIANENETAAAVNHSSKSRRRMKKPKNVDDQRTTPELNADDEQIDCSNSNEDSNAELTNDKNLWDWTCLVCKSFGACSCEAQDGVDPSETTSADSSDDALSQSSDLLPVEGPPETKHSRKIDKLRKYVLKTHGMPPHIIEKLKKLNIKISWPIPPAQSRKAVTKTSIEYERAHLGRWDNVDSQTIMERWKIFCKEYGFKHEDYKAFIPNPKRYLRDEQKYKFVLFLARDFPNRPLHSVYFKFAELCSEFVKGSFTPEEDELIWTVYKKNKKKDMYALCAAILKRSRYAVYRRHKRLLKYPTQINSNFSYHKGHVLLKKLMESCDCSSEEDFLKFQNEILAKESVPKLTKACLSSKAGKLGQI</sequence>
<gene>
    <name evidence="2" type="ORF">AAG570_012020</name>
</gene>
<feature type="compositionally biased region" description="Polar residues" evidence="1">
    <location>
        <begin position="1582"/>
        <end position="1591"/>
    </location>
</feature>
<organism evidence="2 3">
    <name type="scientific">Ranatra chinensis</name>
    <dbReference type="NCBI Taxonomy" id="642074"/>
    <lineage>
        <taxon>Eukaryota</taxon>
        <taxon>Metazoa</taxon>
        <taxon>Ecdysozoa</taxon>
        <taxon>Arthropoda</taxon>
        <taxon>Hexapoda</taxon>
        <taxon>Insecta</taxon>
        <taxon>Pterygota</taxon>
        <taxon>Neoptera</taxon>
        <taxon>Paraneoptera</taxon>
        <taxon>Hemiptera</taxon>
        <taxon>Heteroptera</taxon>
        <taxon>Panheteroptera</taxon>
        <taxon>Nepomorpha</taxon>
        <taxon>Nepidae</taxon>
        <taxon>Ranatrinae</taxon>
        <taxon>Ranatra</taxon>
    </lineage>
</organism>
<feature type="region of interest" description="Disordered" evidence="1">
    <location>
        <begin position="152"/>
        <end position="172"/>
    </location>
</feature>
<evidence type="ECO:0000256" key="1">
    <source>
        <dbReference type="SAM" id="MobiDB-lite"/>
    </source>
</evidence>
<feature type="compositionally biased region" description="Polar residues" evidence="1">
    <location>
        <begin position="44"/>
        <end position="60"/>
    </location>
</feature>
<feature type="compositionally biased region" description="Basic and acidic residues" evidence="1">
    <location>
        <begin position="162"/>
        <end position="172"/>
    </location>
</feature>
<evidence type="ECO:0000313" key="3">
    <source>
        <dbReference type="Proteomes" id="UP001558652"/>
    </source>
</evidence>
<feature type="compositionally biased region" description="Basic residues" evidence="1">
    <location>
        <begin position="1426"/>
        <end position="1441"/>
    </location>
</feature>
<feature type="compositionally biased region" description="Low complexity" evidence="1">
    <location>
        <begin position="1629"/>
        <end position="1644"/>
    </location>
</feature>
<feature type="compositionally biased region" description="Polar residues" evidence="1">
    <location>
        <begin position="1224"/>
        <end position="1241"/>
    </location>
</feature>
<feature type="region of interest" description="Disordered" evidence="1">
    <location>
        <begin position="1619"/>
        <end position="1656"/>
    </location>
</feature>
<accession>A0ABD0YHZ8</accession>
<feature type="compositionally biased region" description="Low complexity" evidence="1">
    <location>
        <begin position="21"/>
        <end position="33"/>
    </location>
</feature>
<feature type="region of interest" description="Disordered" evidence="1">
    <location>
        <begin position="1377"/>
        <end position="1514"/>
    </location>
</feature>
<keyword evidence="3" id="KW-1185">Reference proteome</keyword>